<dbReference type="GO" id="GO:0005524">
    <property type="term" value="F:ATP binding"/>
    <property type="evidence" value="ECO:0007669"/>
    <property type="project" value="InterPro"/>
</dbReference>
<dbReference type="GO" id="GO:0044183">
    <property type="term" value="F:protein folding chaperone"/>
    <property type="evidence" value="ECO:0000318"/>
    <property type="project" value="GO_Central"/>
</dbReference>
<dbReference type="Gene3D" id="3.40.50.300">
    <property type="entry name" value="P-loop containing nucleotide triphosphate hydrolases"/>
    <property type="match status" value="1"/>
</dbReference>
<dbReference type="InterPro" id="IPR027417">
    <property type="entry name" value="P-loop_NTPase"/>
</dbReference>
<dbReference type="STRING" id="4155.A0A022R026"/>
<reference evidence="2" key="1">
    <citation type="journal article" date="2013" name="Proc. Natl. Acad. Sci. U.S.A.">
        <title>Fine-scale variation in meiotic recombination in Mimulus inferred from population shotgun sequencing.</title>
        <authorList>
            <person name="Hellsten U."/>
            <person name="Wright K.M."/>
            <person name="Jenkins J."/>
            <person name="Shu S."/>
            <person name="Yuan Y."/>
            <person name="Wessler S.R."/>
            <person name="Schmutz J."/>
            <person name="Willis J.H."/>
            <person name="Rokhsar D.S."/>
        </authorList>
    </citation>
    <scope>NUCLEOTIDE SEQUENCE [LARGE SCALE GENOMIC DNA]</scope>
</reference>
<dbReference type="PANTHER" id="PTHR43572">
    <property type="entry name" value="CHAPERONE PROTEIN CLPD, CHLOROPLASTIC"/>
    <property type="match status" value="1"/>
</dbReference>
<evidence type="ECO:0000313" key="3">
    <source>
        <dbReference type="Proteomes" id="UP000030748"/>
    </source>
</evidence>
<feature type="domain" description="ATPase AAA-type core" evidence="1">
    <location>
        <begin position="300"/>
        <end position="395"/>
    </location>
</feature>
<keyword evidence="3" id="KW-1185">Reference proteome</keyword>
<name>A0A022R026_ERYGU</name>
<organism evidence="2 3">
    <name type="scientific">Erythranthe guttata</name>
    <name type="common">Yellow monkey flower</name>
    <name type="synonym">Mimulus guttatus</name>
    <dbReference type="NCBI Taxonomy" id="4155"/>
    <lineage>
        <taxon>Eukaryota</taxon>
        <taxon>Viridiplantae</taxon>
        <taxon>Streptophyta</taxon>
        <taxon>Embryophyta</taxon>
        <taxon>Tracheophyta</taxon>
        <taxon>Spermatophyta</taxon>
        <taxon>Magnoliopsida</taxon>
        <taxon>eudicotyledons</taxon>
        <taxon>Gunneridae</taxon>
        <taxon>Pentapetalae</taxon>
        <taxon>asterids</taxon>
        <taxon>lamiids</taxon>
        <taxon>Lamiales</taxon>
        <taxon>Phrymaceae</taxon>
        <taxon>Erythranthe</taxon>
    </lineage>
</organism>
<feature type="non-terminal residue" evidence="2">
    <location>
        <position position="1"/>
    </location>
</feature>
<proteinExistence type="predicted"/>
<evidence type="ECO:0000313" key="2">
    <source>
        <dbReference type="EMBL" id="EYU33586.1"/>
    </source>
</evidence>
<evidence type="ECO:0000259" key="1">
    <source>
        <dbReference type="Pfam" id="PF07724"/>
    </source>
</evidence>
<sequence length="439" mass="49062">VRRIFDAELLNSVKILVVRRFQNNKAVARLLLREIVRDIYGERFVVHASNAAIDALFLKAPTVHIEAGKAFQKALLEHVIPQLATSKGADNASVYIDTLVGTHELSFRFQVHGQNAPDWYLKLADGTFDNLLVGLKKKVKTVHKIFNFRRECLRMLLTPHSLFLLGNLLANSCDGLLKCCLGDKPLTCVFKERASWDNILPTIEEKKKKTLKSLVEKLKKRNDSGIAKVTSVILDALVKTSDAASLESPNLPDKHFLIGGLNGGAKEGLISSLNESVGESLFVYIKLDDNCRGEEVKKLVIDEVKKRPSVVVLFDGIEFADDVIYKSILEILDKGTLDGDCEVEFWRSIVILLTDVENKPWIAEARFNCRPNVPSSMAVNQSVKRFRTELMHRVDGIIVFNPAAEDDDGPFLRIPGGSCCLNNLQLFRCASFYHPGFSL</sequence>
<dbReference type="PANTHER" id="PTHR43572:SF8">
    <property type="entry name" value="CHAPERONE PROTEIN CLPC1, CHLOROPLASTIC"/>
    <property type="match status" value="1"/>
</dbReference>
<dbReference type="eggNOG" id="KOG1051">
    <property type="taxonomic scope" value="Eukaryota"/>
</dbReference>
<protein>
    <recommendedName>
        <fullName evidence="1">ATPase AAA-type core domain-containing protein</fullName>
    </recommendedName>
</protein>
<dbReference type="Proteomes" id="UP000030748">
    <property type="component" value="Unassembled WGS sequence"/>
</dbReference>
<gene>
    <name evidence="2" type="ORF">MIMGU_mgv1a026667mg</name>
</gene>
<dbReference type="InterPro" id="IPR051650">
    <property type="entry name" value="SL_signaling_regulator"/>
</dbReference>
<dbReference type="GO" id="GO:0016887">
    <property type="term" value="F:ATP hydrolysis activity"/>
    <property type="evidence" value="ECO:0007669"/>
    <property type="project" value="InterPro"/>
</dbReference>
<dbReference type="GO" id="GO:0045037">
    <property type="term" value="P:protein import into chloroplast stroma"/>
    <property type="evidence" value="ECO:0000318"/>
    <property type="project" value="GO_Central"/>
</dbReference>
<accession>A0A022R026</accession>
<dbReference type="Pfam" id="PF07724">
    <property type="entry name" value="AAA_2"/>
    <property type="match status" value="1"/>
</dbReference>
<dbReference type="SUPFAM" id="SSF52540">
    <property type="entry name" value="P-loop containing nucleoside triphosphate hydrolases"/>
    <property type="match status" value="1"/>
</dbReference>
<dbReference type="InterPro" id="IPR003959">
    <property type="entry name" value="ATPase_AAA_core"/>
</dbReference>
<dbReference type="GO" id="GO:0009941">
    <property type="term" value="C:chloroplast envelope"/>
    <property type="evidence" value="ECO:0000318"/>
    <property type="project" value="GO_Central"/>
</dbReference>
<dbReference type="EMBL" id="KI630752">
    <property type="protein sequence ID" value="EYU33586.1"/>
    <property type="molecule type" value="Genomic_DNA"/>
</dbReference>
<dbReference type="AlphaFoldDB" id="A0A022R026"/>